<feature type="non-terminal residue" evidence="1">
    <location>
        <position position="350"/>
    </location>
</feature>
<protein>
    <submittedName>
        <fullName evidence="1">11920_t:CDS:1</fullName>
    </submittedName>
</protein>
<name>A0ACA9R773_9GLOM</name>
<evidence type="ECO:0000313" key="2">
    <source>
        <dbReference type="Proteomes" id="UP000789920"/>
    </source>
</evidence>
<reference evidence="1" key="1">
    <citation type="submission" date="2021-06" db="EMBL/GenBank/DDBJ databases">
        <authorList>
            <person name="Kallberg Y."/>
            <person name="Tangrot J."/>
            <person name="Rosling A."/>
        </authorList>
    </citation>
    <scope>NUCLEOTIDE SEQUENCE</scope>
    <source>
        <strain evidence="1">MA461A</strain>
    </source>
</reference>
<comment type="caution">
    <text evidence="1">The sequence shown here is derived from an EMBL/GenBank/DDBJ whole genome shotgun (WGS) entry which is preliminary data.</text>
</comment>
<dbReference type="Proteomes" id="UP000789920">
    <property type="component" value="Unassembled WGS sequence"/>
</dbReference>
<organism evidence="1 2">
    <name type="scientific">Racocetra persica</name>
    <dbReference type="NCBI Taxonomy" id="160502"/>
    <lineage>
        <taxon>Eukaryota</taxon>
        <taxon>Fungi</taxon>
        <taxon>Fungi incertae sedis</taxon>
        <taxon>Mucoromycota</taxon>
        <taxon>Glomeromycotina</taxon>
        <taxon>Glomeromycetes</taxon>
        <taxon>Diversisporales</taxon>
        <taxon>Gigasporaceae</taxon>
        <taxon>Racocetra</taxon>
    </lineage>
</organism>
<dbReference type="EMBL" id="CAJVQC010044364">
    <property type="protein sequence ID" value="CAG8779415.1"/>
    <property type="molecule type" value="Genomic_DNA"/>
</dbReference>
<proteinExistence type="predicted"/>
<accession>A0ACA9R773</accession>
<sequence>MESLNQFFYKIIFHKEHRDIPSNIDINKHDICAICKDVIDTKLNESVTILQCKYFFHQKCVKYNTKYLQYQEKTNKIIKNIDISHQESNCSIKSFLNFEQATISTTEFTQSTELTEPIKFNEESTELTKFIESTKTTKFTEHTESTRLPNFTKLIVFTRSAKLISAELASFFTSIESTKSIEYTEPIASMSAKSNESIEFIEESTELTKFIESTKTIKFTEHIESTRLPNFTKLIASTRFAEPISVELASSFISIESNKPIEFIEESSELTEFIESTKTTKFTEHTESTRLSNFTELIAFTRSAKPISTELASSFTSIESTEFIEYTEPIVSISAISNKSTKSSMSMSTT</sequence>
<gene>
    <name evidence="1" type="ORF">RPERSI_LOCUS17355</name>
</gene>
<evidence type="ECO:0000313" key="1">
    <source>
        <dbReference type="EMBL" id="CAG8779415.1"/>
    </source>
</evidence>
<keyword evidence="2" id="KW-1185">Reference proteome</keyword>